<dbReference type="Gene3D" id="2.60.40.1880">
    <property type="entry name" value="Invasion associated locus B (IalB) protein"/>
    <property type="match status" value="1"/>
</dbReference>
<dbReference type="RefSeq" id="WP_378969570.1">
    <property type="nucleotide sequence ID" value="NZ_JBHSWN010000001.1"/>
</dbReference>
<evidence type="ECO:0000256" key="1">
    <source>
        <dbReference type="SAM" id="MobiDB-lite"/>
    </source>
</evidence>
<evidence type="ECO:0000313" key="4">
    <source>
        <dbReference type="Proteomes" id="UP001596292"/>
    </source>
</evidence>
<evidence type="ECO:0000256" key="2">
    <source>
        <dbReference type="SAM" id="SignalP"/>
    </source>
</evidence>
<organism evidence="3 4">
    <name type="scientific">Methylobacterium komagatae</name>
    <dbReference type="NCBI Taxonomy" id="374425"/>
    <lineage>
        <taxon>Bacteria</taxon>
        <taxon>Pseudomonadati</taxon>
        <taxon>Pseudomonadota</taxon>
        <taxon>Alphaproteobacteria</taxon>
        <taxon>Hyphomicrobiales</taxon>
        <taxon>Methylobacteriaceae</taxon>
        <taxon>Methylobacterium</taxon>
    </lineage>
</organism>
<feature type="region of interest" description="Disordered" evidence="1">
    <location>
        <begin position="31"/>
        <end position="78"/>
    </location>
</feature>
<accession>A0ABW2BIU9</accession>
<gene>
    <name evidence="3" type="ORF">ACFQE0_11185</name>
</gene>
<comment type="caution">
    <text evidence="3">The sequence shown here is derived from an EMBL/GenBank/DDBJ whole genome shotgun (WGS) entry which is preliminary data.</text>
</comment>
<reference evidence="4" key="1">
    <citation type="journal article" date="2019" name="Int. J. Syst. Evol. Microbiol.">
        <title>The Global Catalogue of Microorganisms (GCM) 10K type strain sequencing project: providing services to taxonomists for standard genome sequencing and annotation.</title>
        <authorList>
            <consortium name="The Broad Institute Genomics Platform"/>
            <consortium name="The Broad Institute Genome Sequencing Center for Infectious Disease"/>
            <person name="Wu L."/>
            <person name="Ma J."/>
        </authorList>
    </citation>
    <scope>NUCLEOTIDE SEQUENCE [LARGE SCALE GENOMIC DNA]</scope>
    <source>
        <strain evidence="4">CCUG 48316</strain>
    </source>
</reference>
<evidence type="ECO:0000313" key="3">
    <source>
        <dbReference type="EMBL" id="MFC6790130.1"/>
    </source>
</evidence>
<dbReference type="InterPro" id="IPR038696">
    <property type="entry name" value="IalB_sf"/>
</dbReference>
<feature type="compositionally biased region" description="Basic and acidic residues" evidence="1">
    <location>
        <begin position="40"/>
        <end position="53"/>
    </location>
</feature>
<dbReference type="Proteomes" id="UP001596292">
    <property type="component" value="Unassembled WGS sequence"/>
</dbReference>
<dbReference type="EMBL" id="JBHSWN010000001">
    <property type="protein sequence ID" value="MFC6790130.1"/>
    <property type="molecule type" value="Genomic_DNA"/>
</dbReference>
<name>A0ABW2BIU9_9HYPH</name>
<proteinExistence type="predicted"/>
<protein>
    <submittedName>
        <fullName evidence="3">Invasion associated locus B family protein</fullName>
    </submittedName>
</protein>
<dbReference type="Pfam" id="PF06776">
    <property type="entry name" value="IalB"/>
    <property type="match status" value="1"/>
</dbReference>
<keyword evidence="4" id="KW-1185">Reference proteome</keyword>
<feature type="chain" id="PRO_5047226097" evidence="2">
    <location>
        <begin position="28"/>
        <end position="220"/>
    </location>
</feature>
<dbReference type="InterPro" id="IPR010642">
    <property type="entry name" value="Invasion_prot_B"/>
</dbReference>
<feature type="signal peptide" evidence="2">
    <location>
        <begin position="1"/>
        <end position="27"/>
    </location>
</feature>
<feature type="compositionally biased region" description="Low complexity" evidence="1">
    <location>
        <begin position="56"/>
        <end position="77"/>
    </location>
</feature>
<keyword evidence="2" id="KW-0732">Signal</keyword>
<sequence>MKRSINYTPLVVGFLGAFLLAPAYVSAQEQLSGNPAPKLHRTEQKPRAPERATLKPAATPAPTAAAASTPASAAAAPKNETANFQGWSVACTPPGSAGQPRTCMAKTTVIKSKEDPRPIVFMNIVKADGKSTLVIQTPTGIDLAPGVMLKIGDAAPRHLNYVSCEPALCSAALPMDEALTREVADSSKASASWVGLGVGEVRVEYPLQESRNTIAYLASR</sequence>